<proteinExistence type="predicted"/>
<gene>
    <name evidence="1" type="ORF">SAMN04488498_1573</name>
</gene>
<organism evidence="1 2">
    <name type="scientific">Neomesorhizobium albiziae</name>
    <dbReference type="NCBI Taxonomy" id="335020"/>
    <lineage>
        <taxon>Bacteria</taxon>
        <taxon>Pseudomonadati</taxon>
        <taxon>Pseudomonadota</taxon>
        <taxon>Alphaproteobacteria</taxon>
        <taxon>Hyphomicrobiales</taxon>
        <taxon>Phyllobacteriaceae</taxon>
        <taxon>Neomesorhizobium</taxon>
    </lineage>
</organism>
<sequence length="193" mass="20654">MTKKLAATVCYALFSLTPDPVLACRYHGLGNGISQQTPGSIDVAIALQQGVVDGLLNSELVSPNFKKDIFGTGYRRAVRRLEQLRFAIERARGDHADRTPFSLILVEASLWSRYEPSASGEMLKVHQAGASPGDTVVVTGEAVVEAIATGKLSADDAFKRKLIVISTGAGTHQAVEPLLRRTLASLPSPVAER</sequence>
<accession>A0A1I4FSJ5</accession>
<protein>
    <submittedName>
        <fullName evidence="1">Uncharacterized protein</fullName>
    </submittedName>
</protein>
<evidence type="ECO:0000313" key="2">
    <source>
        <dbReference type="Proteomes" id="UP000323300"/>
    </source>
</evidence>
<dbReference type="Proteomes" id="UP000323300">
    <property type="component" value="Unassembled WGS sequence"/>
</dbReference>
<dbReference type="AlphaFoldDB" id="A0A1I4FSJ5"/>
<evidence type="ECO:0000313" key="1">
    <source>
        <dbReference type="EMBL" id="SFL20563.1"/>
    </source>
</evidence>
<keyword evidence="2" id="KW-1185">Reference proteome</keyword>
<dbReference type="OrthoDB" id="8419732at2"/>
<name>A0A1I4FSJ5_9HYPH</name>
<reference evidence="1 2" key="1">
    <citation type="submission" date="2016-10" db="EMBL/GenBank/DDBJ databases">
        <authorList>
            <person name="Varghese N."/>
            <person name="Submissions S."/>
        </authorList>
    </citation>
    <scope>NUCLEOTIDE SEQUENCE [LARGE SCALE GENOMIC DNA]</scope>
    <source>
        <strain evidence="1 2">DSM 21822</strain>
    </source>
</reference>
<dbReference type="RefSeq" id="WP_149764560.1">
    <property type="nucleotide sequence ID" value="NZ_BSPE01000022.1"/>
</dbReference>
<dbReference type="EMBL" id="FOSL01000057">
    <property type="protein sequence ID" value="SFL20563.1"/>
    <property type="molecule type" value="Genomic_DNA"/>
</dbReference>